<dbReference type="AlphaFoldDB" id="A0A015J777"/>
<evidence type="ECO:0000313" key="1">
    <source>
        <dbReference type="EMBL" id="EXX50744.1"/>
    </source>
</evidence>
<dbReference type="OrthoDB" id="2432695at2759"/>
<dbReference type="HOGENOM" id="CLU_099691_0_0_1"/>
<dbReference type="EMBL" id="JEMT01029801">
    <property type="protein sequence ID" value="EXX50744.1"/>
    <property type="molecule type" value="Genomic_DNA"/>
</dbReference>
<protein>
    <submittedName>
        <fullName evidence="1">Uncharacterized protein</fullName>
    </submittedName>
</protein>
<accession>A0A015J777</accession>
<sequence length="201" mass="23558">MHKTPYVCTVRASSQQREKFSAQCKVADIPDKMVILDVRTQWNSTFDMLVRARELKEECLVEIELILKSFSKATKQICAETYPTIAYVIPYYNILLSRLEDFQDSPGCCKEGKEAASNAIRKLLEYYDKTDTSIYTISLVLDPRLKIQYMKDQKWDKRWIESARKKMLEIYKGKYAPIEINNINNEYDSSDEDLITHISKR</sequence>
<name>A0A015J777_RHIIW</name>
<organism evidence="1 2">
    <name type="scientific">Rhizophagus irregularis (strain DAOM 197198w)</name>
    <name type="common">Glomus intraradices</name>
    <dbReference type="NCBI Taxonomy" id="1432141"/>
    <lineage>
        <taxon>Eukaryota</taxon>
        <taxon>Fungi</taxon>
        <taxon>Fungi incertae sedis</taxon>
        <taxon>Mucoromycota</taxon>
        <taxon>Glomeromycotina</taxon>
        <taxon>Glomeromycetes</taxon>
        <taxon>Glomerales</taxon>
        <taxon>Glomeraceae</taxon>
        <taxon>Rhizophagus</taxon>
    </lineage>
</organism>
<evidence type="ECO:0000313" key="2">
    <source>
        <dbReference type="Proteomes" id="UP000022910"/>
    </source>
</evidence>
<gene>
    <name evidence="1" type="ORF">RirG_267880</name>
</gene>
<proteinExistence type="predicted"/>
<dbReference type="SUPFAM" id="SSF53098">
    <property type="entry name" value="Ribonuclease H-like"/>
    <property type="match status" value="1"/>
</dbReference>
<dbReference type="Proteomes" id="UP000022910">
    <property type="component" value="Unassembled WGS sequence"/>
</dbReference>
<dbReference type="InterPro" id="IPR012337">
    <property type="entry name" value="RNaseH-like_sf"/>
</dbReference>
<keyword evidence="2" id="KW-1185">Reference proteome</keyword>
<comment type="caution">
    <text evidence="1">The sequence shown here is derived from an EMBL/GenBank/DDBJ whole genome shotgun (WGS) entry which is preliminary data.</text>
</comment>
<dbReference type="PANTHER" id="PTHR23272">
    <property type="entry name" value="BED FINGER-RELATED"/>
    <property type="match status" value="1"/>
</dbReference>
<reference evidence="1 2" key="1">
    <citation type="submission" date="2014-02" db="EMBL/GenBank/DDBJ databases">
        <title>Single nucleus genome sequencing reveals high similarity among nuclei of an endomycorrhizal fungus.</title>
        <authorList>
            <person name="Lin K."/>
            <person name="Geurts R."/>
            <person name="Zhang Z."/>
            <person name="Limpens E."/>
            <person name="Saunders D.G."/>
            <person name="Mu D."/>
            <person name="Pang E."/>
            <person name="Cao H."/>
            <person name="Cha H."/>
            <person name="Lin T."/>
            <person name="Zhou Q."/>
            <person name="Shang Y."/>
            <person name="Li Y."/>
            <person name="Ivanov S."/>
            <person name="Sharma T."/>
            <person name="Velzen R.V."/>
            <person name="Ruijter N.D."/>
            <person name="Aanen D.K."/>
            <person name="Win J."/>
            <person name="Kamoun S."/>
            <person name="Bisseling T."/>
            <person name="Huang S."/>
        </authorList>
    </citation>
    <scope>NUCLEOTIDE SEQUENCE [LARGE SCALE GENOMIC DNA]</scope>
    <source>
        <strain evidence="2">DAOM197198w</strain>
    </source>
</reference>